<proteinExistence type="inferred from homology"/>
<feature type="region of interest" description="Disordered" evidence="7">
    <location>
        <begin position="201"/>
        <end position="223"/>
    </location>
</feature>
<dbReference type="InterPro" id="IPR027417">
    <property type="entry name" value="P-loop_NTPase"/>
</dbReference>
<dbReference type="GeneID" id="27718188"/>
<dbReference type="FunFam" id="3.40.850.10:FF:000091">
    <property type="entry name" value="Kinesin family protein"/>
    <property type="match status" value="1"/>
</dbReference>
<dbReference type="GO" id="GO:0016887">
    <property type="term" value="F:ATP hydrolysis activity"/>
    <property type="evidence" value="ECO:0007669"/>
    <property type="project" value="TreeGrafter"/>
</dbReference>
<dbReference type="GO" id="GO:0005524">
    <property type="term" value="F:ATP binding"/>
    <property type="evidence" value="ECO:0007669"/>
    <property type="project" value="UniProtKB-UniRule"/>
</dbReference>
<reference evidence="9 10" key="1">
    <citation type="journal article" date="2014" name="Genome Announc.">
        <title>Draft genome sequence of the pathogenic fungus Scedosporium apiospermum.</title>
        <authorList>
            <person name="Vandeputte P."/>
            <person name="Ghamrawi S."/>
            <person name="Rechenmann M."/>
            <person name="Iltis A."/>
            <person name="Giraud S."/>
            <person name="Fleury M."/>
            <person name="Thornton C."/>
            <person name="Delhaes L."/>
            <person name="Meyer W."/>
            <person name="Papon N."/>
            <person name="Bouchara J.P."/>
        </authorList>
    </citation>
    <scope>NUCLEOTIDE SEQUENCE [LARGE SCALE GENOMIC DNA]</scope>
    <source>
        <strain evidence="9 10">IHEM 14462</strain>
    </source>
</reference>
<dbReference type="SUPFAM" id="SSF52540">
    <property type="entry name" value="P-loop containing nucleoside triphosphate hydrolases"/>
    <property type="match status" value="1"/>
</dbReference>
<keyword evidence="10" id="KW-1185">Reference proteome</keyword>
<dbReference type="SMART" id="SM00129">
    <property type="entry name" value="KISc"/>
    <property type="match status" value="1"/>
</dbReference>
<dbReference type="RefSeq" id="XP_016646554.1">
    <property type="nucleotide sequence ID" value="XM_016782921.1"/>
</dbReference>
<dbReference type="OrthoDB" id="123929at2759"/>
<evidence type="ECO:0000256" key="5">
    <source>
        <dbReference type="PROSITE-ProRule" id="PRU00283"/>
    </source>
</evidence>
<dbReference type="InterPro" id="IPR001752">
    <property type="entry name" value="Kinesin_motor_dom"/>
</dbReference>
<dbReference type="GO" id="GO:0008017">
    <property type="term" value="F:microtubule binding"/>
    <property type="evidence" value="ECO:0007669"/>
    <property type="project" value="InterPro"/>
</dbReference>
<accession>A0A084GHE3</accession>
<feature type="compositionally biased region" description="Polar residues" evidence="7">
    <location>
        <begin position="43"/>
        <end position="54"/>
    </location>
</feature>
<evidence type="ECO:0000256" key="6">
    <source>
        <dbReference type="SAM" id="Coils"/>
    </source>
</evidence>
<feature type="compositionally biased region" description="Basic and acidic residues" evidence="7">
    <location>
        <begin position="761"/>
        <end position="782"/>
    </location>
</feature>
<comment type="caution">
    <text evidence="9">The sequence shown here is derived from an EMBL/GenBank/DDBJ whole genome shotgun (WGS) entry which is preliminary data.</text>
</comment>
<gene>
    <name evidence="9" type="ORF">SAPIO_CDS0036</name>
</gene>
<dbReference type="KEGG" id="sapo:SAPIO_CDS0036"/>
<dbReference type="Gene3D" id="3.40.850.10">
    <property type="entry name" value="Kinesin motor domain"/>
    <property type="match status" value="2"/>
</dbReference>
<dbReference type="PANTHER" id="PTHR24115">
    <property type="entry name" value="KINESIN-RELATED"/>
    <property type="match status" value="1"/>
</dbReference>
<keyword evidence="3 5" id="KW-0067">ATP-binding</keyword>
<evidence type="ECO:0000313" key="10">
    <source>
        <dbReference type="Proteomes" id="UP000028545"/>
    </source>
</evidence>
<evidence type="ECO:0000256" key="3">
    <source>
        <dbReference type="ARBA" id="ARBA00022840"/>
    </source>
</evidence>
<dbReference type="Proteomes" id="UP000028545">
    <property type="component" value="Unassembled WGS sequence"/>
</dbReference>
<dbReference type="AlphaFoldDB" id="A0A084GHE3"/>
<dbReference type="PANTHER" id="PTHR24115:SF1008">
    <property type="entry name" value="KINESIN-LIKE PROTEIN SUBITO"/>
    <property type="match status" value="1"/>
</dbReference>
<evidence type="ECO:0000259" key="8">
    <source>
        <dbReference type="PROSITE" id="PS50067"/>
    </source>
</evidence>
<dbReference type="HOGENOM" id="CLU_004757_1_0_1"/>
<feature type="region of interest" description="Disordered" evidence="7">
    <location>
        <begin position="755"/>
        <end position="782"/>
    </location>
</feature>
<keyword evidence="4 5" id="KW-0505">Motor protein</keyword>
<evidence type="ECO:0000256" key="4">
    <source>
        <dbReference type="ARBA" id="ARBA00023175"/>
    </source>
</evidence>
<dbReference type="OMA" id="NRHPQKA"/>
<dbReference type="InterPro" id="IPR027640">
    <property type="entry name" value="Kinesin-like_fam"/>
</dbReference>
<protein>
    <submittedName>
        <fullName evidence="9">Kinesin family protein</fullName>
    </submittedName>
</protein>
<dbReference type="PRINTS" id="PR00380">
    <property type="entry name" value="KINESINHEAVY"/>
</dbReference>
<comment type="similarity">
    <text evidence="5">Belongs to the TRAFAC class myosin-kinesin ATPase superfamily. Kinesin family.</text>
</comment>
<dbReference type="FunFam" id="3.40.850.10:FF:000120">
    <property type="entry name" value="Kinesin family protein"/>
    <property type="match status" value="1"/>
</dbReference>
<dbReference type="Pfam" id="PF00225">
    <property type="entry name" value="Kinesin"/>
    <property type="match status" value="2"/>
</dbReference>
<keyword evidence="6" id="KW-0175">Coiled coil</keyword>
<dbReference type="GO" id="GO:0005634">
    <property type="term" value="C:nucleus"/>
    <property type="evidence" value="ECO:0007669"/>
    <property type="project" value="TreeGrafter"/>
</dbReference>
<dbReference type="GO" id="GO:0007018">
    <property type="term" value="P:microtubule-based movement"/>
    <property type="evidence" value="ECO:0007669"/>
    <property type="project" value="InterPro"/>
</dbReference>
<dbReference type="EMBL" id="JOWA01000011">
    <property type="protein sequence ID" value="KEZ46755.1"/>
    <property type="molecule type" value="Genomic_DNA"/>
</dbReference>
<dbReference type="GO" id="GO:0005874">
    <property type="term" value="C:microtubule"/>
    <property type="evidence" value="ECO:0007669"/>
    <property type="project" value="UniProtKB-KW"/>
</dbReference>
<dbReference type="InterPro" id="IPR036961">
    <property type="entry name" value="Kinesin_motor_dom_sf"/>
</dbReference>
<feature type="domain" description="Kinesin motor" evidence="8">
    <location>
        <begin position="13"/>
        <end position="553"/>
    </location>
</feature>
<keyword evidence="2 5" id="KW-0547">Nucleotide-binding</keyword>
<evidence type="ECO:0000256" key="2">
    <source>
        <dbReference type="ARBA" id="ARBA00022741"/>
    </source>
</evidence>
<dbReference type="GO" id="GO:0003777">
    <property type="term" value="F:microtubule motor activity"/>
    <property type="evidence" value="ECO:0007669"/>
    <property type="project" value="InterPro"/>
</dbReference>
<sequence>MESTQTQKSSSSLFQVFLRLRPPHNGSGASSSERFLAVEPSESDTPPTHITLNPPNDRRRAIERFAFTQVFEEDASQLDIFQCTRVAPLIEGVVAPHGGYGTDALVATLGVTGSGKSHTILGSRTQRGLTQLSLDVIFRSLGNNLIDRNTSTSLESTLQASDASEASIMCASSYLETVYSDPLTQSRCGGGSRAATPMIVGTPPALNNRRFDPEGNTVPDSPKSVRMVERTPLRSFRYRPRSPSWGPYNRLEPETPKRVTDNRHYMTLTASTRVKKVVKVTKTEEKGEYAAPPMTPRRLIHAPSTLPQIPDVSGVNVSSDPSAEYAVVMSMYEVYNDRIFDLLTPPTKSNATKEYRRRPLMFKSTEASPDRKVVAGLRKVVCSSLHEALMVLEAGLHERRVAGTGSNSVSSRSHGFICIEVKKRQRSTRRQHPWGGNTLTVVDLAGSERARDAKTQGTTLAEAGKINESLMYLGQCLQMQSDSGHSHKPNIVPFRQCKLTELLFSNSFPSASSQAQGHRRNPQKAVMIVTADPLGDFNATSQILRYSALAREVTVPRIPSIFSNPPPSVPDSRRPLSPTLVTHQPPSHHRPPFFGGPGAGSGSHRNISPASSHTDGDRATMELAALEIARLTEEIDILRGEVARESEGRVTAEAHLLSMEDRMLELEQVIREDCVAEFEKRLALEMARWKASLQLEHERGEEHWDRKVELLERGLVGTEADEEDKENVLVEDLEQENERLRREVAVLKRELNGRSPSKRVPLQERDDVPQMSEGHEGGVERLGARMERLRVSNESTRSSRSVSPTKKVRRLIAKKWEDATEEF</sequence>
<feature type="coiled-coil region" evidence="6">
    <location>
        <begin position="723"/>
        <end position="750"/>
    </location>
</feature>
<dbReference type="GO" id="GO:0005871">
    <property type="term" value="C:kinesin complex"/>
    <property type="evidence" value="ECO:0007669"/>
    <property type="project" value="TreeGrafter"/>
</dbReference>
<dbReference type="PROSITE" id="PS50067">
    <property type="entry name" value="KINESIN_MOTOR_2"/>
    <property type="match status" value="1"/>
</dbReference>
<name>A0A084GHE3_PSEDA</name>
<feature type="binding site" evidence="5">
    <location>
        <begin position="110"/>
        <end position="117"/>
    </location>
    <ligand>
        <name>ATP</name>
        <dbReference type="ChEBI" id="CHEBI:30616"/>
    </ligand>
</feature>
<evidence type="ECO:0000313" key="9">
    <source>
        <dbReference type="EMBL" id="KEZ46755.1"/>
    </source>
</evidence>
<feature type="region of interest" description="Disordered" evidence="7">
    <location>
        <begin position="561"/>
        <end position="617"/>
    </location>
</feature>
<feature type="region of interest" description="Disordered" evidence="7">
    <location>
        <begin position="24"/>
        <end position="55"/>
    </location>
</feature>
<evidence type="ECO:0000256" key="1">
    <source>
        <dbReference type="ARBA" id="ARBA00022701"/>
    </source>
</evidence>
<keyword evidence="1" id="KW-0493">Microtubule</keyword>
<evidence type="ECO:0000256" key="7">
    <source>
        <dbReference type="SAM" id="MobiDB-lite"/>
    </source>
</evidence>
<organism evidence="9 10">
    <name type="scientific">Pseudallescheria apiosperma</name>
    <name type="common">Scedosporium apiospermum</name>
    <dbReference type="NCBI Taxonomy" id="563466"/>
    <lineage>
        <taxon>Eukaryota</taxon>
        <taxon>Fungi</taxon>
        <taxon>Dikarya</taxon>
        <taxon>Ascomycota</taxon>
        <taxon>Pezizomycotina</taxon>
        <taxon>Sordariomycetes</taxon>
        <taxon>Hypocreomycetidae</taxon>
        <taxon>Microascales</taxon>
        <taxon>Microascaceae</taxon>
        <taxon>Scedosporium</taxon>
    </lineage>
</organism>
<dbReference type="VEuPathDB" id="FungiDB:SAPIO_CDS0036"/>